<dbReference type="PANTHER" id="PTHR28177">
    <property type="entry name" value="ALTERED INHERITANCE OF MITOCHONDRIA PROTEIN 19, MITOCHONDRIAL"/>
    <property type="match status" value="1"/>
</dbReference>
<organism evidence="1 2">
    <name type="scientific">Zygosaccharomyces rouxii</name>
    <dbReference type="NCBI Taxonomy" id="4956"/>
    <lineage>
        <taxon>Eukaryota</taxon>
        <taxon>Fungi</taxon>
        <taxon>Dikarya</taxon>
        <taxon>Ascomycota</taxon>
        <taxon>Saccharomycotina</taxon>
        <taxon>Saccharomycetes</taxon>
        <taxon>Saccharomycetales</taxon>
        <taxon>Saccharomycetaceae</taxon>
        <taxon>Zygosaccharomyces</taxon>
    </lineage>
</organism>
<gene>
    <name evidence="1" type="ORF">ZYGR_0AZ01990</name>
</gene>
<proteinExistence type="predicted"/>
<sequence length="157" mass="16603">MENPSNSTGHLPKESFLARLYSYTTTPAPGIANAALLLATPLVSPAVQNPANAVERAGRLQWLNRVTRPEYLGPSKRVALLFGGANALGAWIIHDQDLESGSGFLAAWSTLYLVVGGRGSIKAVRYGKVWPLVLTAASGLNALLYSRRFISGAGALA</sequence>
<protein>
    <submittedName>
        <fullName evidence="1">Uncharacterized protein</fullName>
    </submittedName>
</protein>
<comment type="caution">
    <text evidence="1">The sequence shown here is derived from an EMBL/GenBank/DDBJ whole genome shotgun (WGS) entry which is preliminary data.</text>
</comment>
<dbReference type="InterPro" id="IPR019419">
    <property type="entry name" value="AIM19"/>
</dbReference>
<dbReference type="GO" id="GO:0005739">
    <property type="term" value="C:mitochondrion"/>
    <property type="evidence" value="ECO:0007669"/>
    <property type="project" value="TreeGrafter"/>
</dbReference>
<dbReference type="Proteomes" id="UP000187013">
    <property type="component" value="Unassembled WGS sequence"/>
</dbReference>
<dbReference type="AlphaFoldDB" id="A0A1Q3AJV6"/>
<name>A0A1Q3AJV6_ZYGRO</name>
<dbReference type="OrthoDB" id="5554402at2759"/>
<evidence type="ECO:0000313" key="1">
    <source>
        <dbReference type="EMBL" id="GAV56027.1"/>
    </source>
</evidence>
<dbReference type="Pfam" id="PF10315">
    <property type="entry name" value="Aim19"/>
    <property type="match status" value="1"/>
</dbReference>
<dbReference type="EMBL" id="BDGX01000052">
    <property type="protein sequence ID" value="GAV56027.1"/>
    <property type="molecule type" value="Genomic_DNA"/>
</dbReference>
<accession>A0A1Q3AJV6</accession>
<reference evidence="1 2" key="1">
    <citation type="submission" date="2016-08" db="EMBL/GenBank/DDBJ databases">
        <title>Draft genome sequence of allopolyploid Zygosaccharomyces rouxii.</title>
        <authorList>
            <person name="Watanabe J."/>
            <person name="Uehara K."/>
            <person name="Mogi Y."/>
            <person name="Tsukioka Y."/>
        </authorList>
    </citation>
    <scope>NUCLEOTIDE SEQUENCE [LARGE SCALE GENOMIC DNA]</scope>
    <source>
        <strain evidence="1 2">NBRC 110957</strain>
    </source>
</reference>
<evidence type="ECO:0000313" key="2">
    <source>
        <dbReference type="Proteomes" id="UP000187013"/>
    </source>
</evidence>
<dbReference type="PANTHER" id="PTHR28177:SF1">
    <property type="entry name" value="ALTERED INHERITANCE OF MITOCHONDRIA PROTEIN 19, MITOCHONDRIAL"/>
    <property type="match status" value="1"/>
</dbReference>